<dbReference type="EMBL" id="QGGB01000008">
    <property type="protein sequence ID" value="PWN05902.1"/>
    <property type="molecule type" value="Genomic_DNA"/>
</dbReference>
<accession>A0A316TUC0</accession>
<feature type="transmembrane region" description="Helical" evidence="1">
    <location>
        <begin position="429"/>
        <end position="449"/>
    </location>
</feature>
<sequence>MPITETSVKRPIATTMVYLIVIVLGITGFRYLPVDLLPPIDFPRLSVSVDYPNVGPEEIENIITDQLENALAGVANVEEMTSRSSQGESQVTLNFSQNTNLDEAANDVRAALDRVRRSLPEEADAPRVRKFDPNDFPVVILGAQSVYPLDELTLTLERDIAKRFEQIPGVGSIDVWGGVYREIRVNLKRDRLTGSGLTASDVRNAIVAENNTLPGGNVKDGLTQLYVRTLGEFTSIRQISETIIARDDNGFPIRVQDVADVEDTYSDINRVVSVNDQPMIRMGIRKQTGANTVAIAEEIQREVERVNSERDDINLLVIIDQSEFIQDSIDNVQQAAMWGAILAIFILYLFLRNGSTTFIISLAIPISIIATFGLLYFSGLTLNQMSFGGLALGVGLIVDNAIVVLENIVRLRSGGKSLSESALTGTREVGGAIIASTITTSVIFLPVVFMQTITGTMFQQLALVVVFALLCSLLVALSLVPMLASKIMTIKPDSELTAKEKGRFQRFFERFENRYSTFLETAIRRKYTVFAVTAVLLASSFYGIRFIQTELAPQTEADEISINFYLSDGMNIAVANEYLKELKAKVDEVVPRDQVEYISTEVRNGRAEVEITLIEASKRTVSSYELADQIRNKVDGSIPGGFFRVNAQSGLWILRRIFGSGGEEAVQIQLRGYDIATADEVSNEIRQRIEQIPEVRGVRSDREDRRPEQNVVFDRERLAELGLTGREVAQAIQANIGGTRAGYFREGGDEFDINVRLQQDDRMSTLDLNNISVRTANGDVIPVSTVISQETARGPESINRINGQRVTNISANLVSGVPLGTAVEKIQAELADYQLPPGFSIIYGGEYEEQQKAQQDFIISIIMALILIYMVMAAQFERFLDPLIVMFAVPVAVIGVIPTMLLTGTTFNMQSIMGVIMLIGIVVNNAIVLVDYINLMRREKNLSVFEAVVQSGKLRLRPILMTTLTTVLGLLPLSFGWGAGGEIQASLARVVIGGLTASTLITLILVPVVYITANQIKVYAVQKKDEWIPSASESEVAPAPQTT</sequence>
<dbReference type="Proteomes" id="UP000245533">
    <property type="component" value="Unassembled WGS sequence"/>
</dbReference>
<feature type="transmembrane region" description="Helical" evidence="1">
    <location>
        <begin position="335"/>
        <end position="351"/>
    </location>
</feature>
<dbReference type="Gene3D" id="3.30.70.1440">
    <property type="entry name" value="Multidrug efflux transporter AcrB pore domain"/>
    <property type="match status" value="1"/>
</dbReference>
<comment type="caution">
    <text evidence="2">The sequence shown here is derived from an EMBL/GenBank/DDBJ whole genome shotgun (WGS) entry which is preliminary data.</text>
</comment>
<feature type="transmembrane region" description="Helical" evidence="1">
    <location>
        <begin position="12"/>
        <end position="32"/>
    </location>
</feature>
<reference evidence="2 3" key="1">
    <citation type="submission" date="2018-05" db="EMBL/GenBank/DDBJ databases">
        <title>Rhodohalobacter halophilus gen. nov., sp. nov., a moderately halophilic member of the family Balneolaceae.</title>
        <authorList>
            <person name="Liu Z.-W."/>
        </authorList>
    </citation>
    <scope>NUCLEOTIDE SEQUENCE [LARGE SCALE GENOMIC DNA]</scope>
    <source>
        <strain evidence="2 3">8A47</strain>
    </source>
</reference>
<protein>
    <submittedName>
        <fullName evidence="2">AcrB/AcrD/AcrF family protein</fullName>
    </submittedName>
</protein>
<dbReference type="PRINTS" id="PR00702">
    <property type="entry name" value="ACRIFLAVINRP"/>
</dbReference>
<dbReference type="SUPFAM" id="SSF82866">
    <property type="entry name" value="Multidrug efflux transporter AcrB transmembrane domain"/>
    <property type="match status" value="2"/>
</dbReference>
<keyword evidence="3" id="KW-1185">Reference proteome</keyword>
<keyword evidence="1" id="KW-1133">Transmembrane helix</keyword>
<dbReference type="Pfam" id="PF00873">
    <property type="entry name" value="ACR_tran"/>
    <property type="match status" value="1"/>
</dbReference>
<feature type="transmembrane region" description="Helical" evidence="1">
    <location>
        <begin position="389"/>
        <end position="409"/>
    </location>
</feature>
<dbReference type="PANTHER" id="PTHR32063">
    <property type="match status" value="1"/>
</dbReference>
<dbReference type="RefSeq" id="WP_109647344.1">
    <property type="nucleotide sequence ID" value="NZ_QGGB01000008.1"/>
</dbReference>
<name>A0A316TUC0_9BACT</name>
<dbReference type="PANTHER" id="PTHR32063:SF0">
    <property type="entry name" value="SWARMING MOTILITY PROTEIN SWRC"/>
    <property type="match status" value="1"/>
</dbReference>
<organism evidence="2 3">
    <name type="scientific">Rhodohalobacter mucosus</name>
    <dbReference type="NCBI Taxonomy" id="2079485"/>
    <lineage>
        <taxon>Bacteria</taxon>
        <taxon>Pseudomonadati</taxon>
        <taxon>Balneolota</taxon>
        <taxon>Balneolia</taxon>
        <taxon>Balneolales</taxon>
        <taxon>Balneolaceae</taxon>
        <taxon>Rhodohalobacter</taxon>
    </lineage>
</organism>
<dbReference type="AlphaFoldDB" id="A0A316TUC0"/>
<feature type="transmembrane region" description="Helical" evidence="1">
    <location>
        <begin position="991"/>
        <end position="1013"/>
    </location>
</feature>
<dbReference type="Gene3D" id="3.30.70.1320">
    <property type="entry name" value="Multidrug efflux transporter AcrB pore domain like"/>
    <property type="match status" value="1"/>
</dbReference>
<evidence type="ECO:0000256" key="1">
    <source>
        <dbReference type="SAM" id="Phobius"/>
    </source>
</evidence>
<dbReference type="Gene3D" id="1.20.1640.10">
    <property type="entry name" value="Multidrug efflux transporter AcrB transmembrane domain"/>
    <property type="match status" value="2"/>
</dbReference>
<dbReference type="GO" id="GO:0042910">
    <property type="term" value="F:xenobiotic transmembrane transporter activity"/>
    <property type="evidence" value="ECO:0007669"/>
    <property type="project" value="TreeGrafter"/>
</dbReference>
<evidence type="ECO:0000313" key="3">
    <source>
        <dbReference type="Proteomes" id="UP000245533"/>
    </source>
</evidence>
<dbReference type="InterPro" id="IPR027463">
    <property type="entry name" value="AcrB_DN_DC_subdom"/>
</dbReference>
<dbReference type="GO" id="GO:0005886">
    <property type="term" value="C:plasma membrane"/>
    <property type="evidence" value="ECO:0007669"/>
    <property type="project" value="TreeGrafter"/>
</dbReference>
<gene>
    <name evidence="2" type="ORF">DDZ15_12000</name>
</gene>
<dbReference type="Gene3D" id="3.30.70.1430">
    <property type="entry name" value="Multidrug efflux transporter AcrB pore domain"/>
    <property type="match status" value="2"/>
</dbReference>
<feature type="transmembrane region" description="Helical" evidence="1">
    <location>
        <begin position="959"/>
        <end position="979"/>
    </location>
</feature>
<dbReference type="SUPFAM" id="SSF82714">
    <property type="entry name" value="Multidrug efflux transporter AcrB TolC docking domain, DN and DC subdomains"/>
    <property type="match status" value="2"/>
</dbReference>
<evidence type="ECO:0000313" key="2">
    <source>
        <dbReference type="EMBL" id="PWN05902.1"/>
    </source>
</evidence>
<dbReference type="InterPro" id="IPR001036">
    <property type="entry name" value="Acrflvin-R"/>
</dbReference>
<feature type="transmembrane region" description="Helical" evidence="1">
    <location>
        <begin position="461"/>
        <end position="484"/>
    </location>
</feature>
<dbReference type="SUPFAM" id="SSF82693">
    <property type="entry name" value="Multidrug efflux transporter AcrB pore domain, PN1, PN2, PC1 and PC2 subdomains"/>
    <property type="match status" value="2"/>
</dbReference>
<dbReference type="OrthoDB" id="9758940at2"/>
<feature type="transmembrane region" description="Helical" evidence="1">
    <location>
        <begin position="883"/>
        <end position="905"/>
    </location>
</feature>
<feature type="transmembrane region" description="Helical" evidence="1">
    <location>
        <begin position="358"/>
        <end position="377"/>
    </location>
</feature>
<proteinExistence type="predicted"/>
<feature type="transmembrane region" description="Helical" evidence="1">
    <location>
        <begin position="911"/>
        <end position="933"/>
    </location>
</feature>
<keyword evidence="1" id="KW-0472">Membrane</keyword>
<dbReference type="Gene3D" id="3.30.2090.10">
    <property type="entry name" value="Multidrug efflux transporter AcrB TolC docking domain, DN and DC subdomains"/>
    <property type="match status" value="2"/>
</dbReference>
<feature type="transmembrane region" description="Helical" evidence="1">
    <location>
        <begin position="857"/>
        <end position="876"/>
    </location>
</feature>
<keyword evidence="1" id="KW-0812">Transmembrane</keyword>
<feature type="transmembrane region" description="Helical" evidence="1">
    <location>
        <begin position="527"/>
        <end position="544"/>
    </location>
</feature>